<dbReference type="Proteomes" id="UP000186136">
    <property type="component" value="Unassembled WGS sequence"/>
</dbReference>
<keyword evidence="2" id="KW-1185">Reference proteome</keyword>
<evidence type="ECO:0000313" key="1">
    <source>
        <dbReference type="EMBL" id="GAV30663.1"/>
    </source>
</evidence>
<proteinExistence type="predicted"/>
<organism evidence="1 2">
    <name type="scientific">Pichia membranifaciens</name>
    <dbReference type="NCBI Taxonomy" id="4926"/>
    <lineage>
        <taxon>Eukaryota</taxon>
        <taxon>Fungi</taxon>
        <taxon>Dikarya</taxon>
        <taxon>Ascomycota</taxon>
        <taxon>Saccharomycotina</taxon>
        <taxon>Pichiomycetes</taxon>
        <taxon>Pichiales</taxon>
        <taxon>Pichiaceae</taxon>
        <taxon>Pichia</taxon>
    </lineage>
</organism>
<accession>A0A1Q2YMQ3</accession>
<protein>
    <submittedName>
        <fullName evidence="1">Uncharacterized protein</fullName>
    </submittedName>
</protein>
<sequence length="118" mass="12862">MKTRRNMRYLRQVSHGDTVERVDTEMDAVDGAESQEQLLPNGELRVAGEEDKVPGMALAPPLGSNVVGGQVEVEEEVVDGVADEQLVHEKVFQPCRRALTVHAGRVDAGHLPIPAISR</sequence>
<dbReference type="EMBL" id="BDGI01000209">
    <property type="protein sequence ID" value="GAV30663.1"/>
    <property type="molecule type" value="Genomic_DNA"/>
</dbReference>
<name>A0A1Q2YMQ3_9ASCO</name>
<reference evidence="1 2" key="1">
    <citation type="submission" date="2016-08" db="EMBL/GenBank/DDBJ databases">
        <title>Whole genome shotgun sequence of Pichia membranifaciens KS47-1.</title>
        <authorList>
            <person name="Konishi M."/>
            <person name="Ishida M."/>
            <person name="Arakawa T."/>
            <person name="Kato Y."/>
            <person name="Horiuchi J."/>
        </authorList>
    </citation>
    <scope>NUCLEOTIDE SEQUENCE [LARGE SCALE GENOMIC DNA]</scope>
    <source>
        <strain evidence="1 2">KS47-1</strain>
    </source>
</reference>
<gene>
    <name evidence="1" type="ORF">PMKS-004180</name>
</gene>
<dbReference type="AlphaFoldDB" id="A0A1Q2YMQ3"/>
<evidence type="ECO:0000313" key="2">
    <source>
        <dbReference type="Proteomes" id="UP000186136"/>
    </source>
</evidence>
<comment type="caution">
    <text evidence="1">The sequence shown here is derived from an EMBL/GenBank/DDBJ whole genome shotgun (WGS) entry which is preliminary data.</text>
</comment>